<name>A0A1Y2DVS3_9PEZI</name>
<protein>
    <submittedName>
        <fullName evidence="2">Uncharacterized protein</fullName>
    </submittedName>
</protein>
<dbReference type="STRING" id="1141098.A0A1Y2DVS3"/>
<dbReference type="RefSeq" id="XP_040714871.1">
    <property type="nucleotide sequence ID" value="XM_040865300.1"/>
</dbReference>
<feature type="region of interest" description="Disordered" evidence="1">
    <location>
        <begin position="48"/>
        <end position="69"/>
    </location>
</feature>
<sequence length="138" mass="15716">MARGPGLSKEMKMRISELRSLGWSPNRIHAKHPKIKLGTIKSHCIREARRLNDPTPTKPRGAPRKLTEEDRDRIYDIVNHENPHIKHRDLLATVDNKIKDRALRMLLREMGLSTPSVGSATSTIVRDVAATRSSERRV</sequence>
<evidence type="ECO:0000313" key="2">
    <source>
        <dbReference type="EMBL" id="ORY63214.1"/>
    </source>
</evidence>
<reference evidence="2 3" key="1">
    <citation type="submission" date="2016-07" db="EMBL/GenBank/DDBJ databases">
        <title>Pervasive Adenine N6-methylation of Active Genes in Fungi.</title>
        <authorList>
            <consortium name="DOE Joint Genome Institute"/>
            <person name="Mondo S.J."/>
            <person name="Dannebaum R.O."/>
            <person name="Kuo R.C."/>
            <person name="Labutti K."/>
            <person name="Haridas S."/>
            <person name="Kuo A."/>
            <person name="Salamov A."/>
            <person name="Ahrendt S.R."/>
            <person name="Lipzen A."/>
            <person name="Sullivan W."/>
            <person name="Andreopoulos W.B."/>
            <person name="Clum A."/>
            <person name="Lindquist E."/>
            <person name="Daum C."/>
            <person name="Ramamoorthy G.K."/>
            <person name="Gryganskyi A."/>
            <person name="Culley D."/>
            <person name="Magnuson J.K."/>
            <person name="James T.Y."/>
            <person name="O'Malley M.A."/>
            <person name="Stajich J.E."/>
            <person name="Spatafora J.W."/>
            <person name="Visel A."/>
            <person name="Grigoriev I.V."/>
        </authorList>
    </citation>
    <scope>NUCLEOTIDE SEQUENCE [LARGE SCALE GENOMIC DNA]</scope>
    <source>
        <strain evidence="2 3">CBS 129021</strain>
    </source>
</reference>
<dbReference type="OrthoDB" id="5151590at2759"/>
<keyword evidence="3" id="KW-1185">Reference proteome</keyword>
<evidence type="ECO:0000313" key="3">
    <source>
        <dbReference type="Proteomes" id="UP000193689"/>
    </source>
</evidence>
<evidence type="ECO:0000256" key="1">
    <source>
        <dbReference type="SAM" id="MobiDB-lite"/>
    </source>
</evidence>
<proteinExistence type="predicted"/>
<organism evidence="2 3">
    <name type="scientific">Pseudomassariella vexata</name>
    <dbReference type="NCBI Taxonomy" id="1141098"/>
    <lineage>
        <taxon>Eukaryota</taxon>
        <taxon>Fungi</taxon>
        <taxon>Dikarya</taxon>
        <taxon>Ascomycota</taxon>
        <taxon>Pezizomycotina</taxon>
        <taxon>Sordariomycetes</taxon>
        <taxon>Xylariomycetidae</taxon>
        <taxon>Amphisphaeriales</taxon>
        <taxon>Pseudomassariaceae</taxon>
        <taxon>Pseudomassariella</taxon>
    </lineage>
</organism>
<accession>A0A1Y2DVS3</accession>
<dbReference type="Proteomes" id="UP000193689">
    <property type="component" value="Unassembled WGS sequence"/>
</dbReference>
<comment type="caution">
    <text evidence="2">The sequence shown here is derived from an EMBL/GenBank/DDBJ whole genome shotgun (WGS) entry which is preliminary data.</text>
</comment>
<dbReference type="AlphaFoldDB" id="A0A1Y2DVS3"/>
<dbReference type="EMBL" id="MCFJ01000008">
    <property type="protein sequence ID" value="ORY63214.1"/>
    <property type="molecule type" value="Genomic_DNA"/>
</dbReference>
<dbReference type="GeneID" id="63781512"/>
<gene>
    <name evidence="2" type="ORF">BCR38DRAFT_524835</name>
</gene>
<dbReference type="InParanoid" id="A0A1Y2DVS3"/>